<feature type="transmembrane region" description="Helical" evidence="13">
    <location>
        <begin position="150"/>
        <end position="173"/>
    </location>
</feature>
<evidence type="ECO:0000256" key="1">
    <source>
        <dbReference type="ARBA" id="ARBA00004155"/>
    </source>
</evidence>
<dbReference type="GO" id="GO:0005774">
    <property type="term" value="C:vacuolar membrane"/>
    <property type="evidence" value="ECO:0007669"/>
    <property type="project" value="TreeGrafter"/>
</dbReference>
<evidence type="ECO:0000256" key="13">
    <source>
        <dbReference type="SAM" id="Phobius"/>
    </source>
</evidence>
<accession>A0AA39Z8E8</accession>
<keyword evidence="5" id="KW-0846">Cobalamin</keyword>
<dbReference type="PANTHER" id="PTHR16130:SF2">
    <property type="entry name" value="LYSOSOMAL COBALAMIN TRANSPORT ESCORT PROTEIN LMBD1"/>
    <property type="match status" value="1"/>
</dbReference>
<feature type="transmembrane region" description="Helical" evidence="13">
    <location>
        <begin position="422"/>
        <end position="446"/>
    </location>
</feature>
<feature type="transmembrane region" description="Helical" evidence="13">
    <location>
        <begin position="381"/>
        <end position="410"/>
    </location>
</feature>
<evidence type="ECO:0000313" key="14">
    <source>
        <dbReference type="EMBL" id="KAK0666148.1"/>
    </source>
</evidence>
<evidence type="ECO:0000256" key="5">
    <source>
        <dbReference type="ARBA" id="ARBA00022628"/>
    </source>
</evidence>
<comment type="similarity">
    <text evidence="2">Belongs to the LIMR family. LMBRD1 subfamily.</text>
</comment>
<dbReference type="InterPro" id="IPR050854">
    <property type="entry name" value="LMBD1_LysCbl_Transport"/>
</dbReference>
<dbReference type="GO" id="GO:0031419">
    <property type="term" value="F:cobalamin binding"/>
    <property type="evidence" value="ECO:0007669"/>
    <property type="project" value="UniProtKB-KW"/>
</dbReference>
<keyword evidence="15" id="KW-1185">Reference proteome</keyword>
<dbReference type="EMBL" id="JAULSY010000094">
    <property type="protein sequence ID" value="KAK0666148.1"/>
    <property type="molecule type" value="Genomic_DNA"/>
</dbReference>
<evidence type="ECO:0000256" key="9">
    <source>
        <dbReference type="ARBA" id="ARBA00023228"/>
    </source>
</evidence>
<gene>
    <name evidence="14" type="ORF">QBC41DRAFT_156119</name>
</gene>
<keyword evidence="6 13" id="KW-0812">Transmembrane</keyword>
<evidence type="ECO:0000256" key="10">
    <source>
        <dbReference type="ARBA" id="ARBA00023285"/>
    </source>
</evidence>
<reference evidence="14" key="1">
    <citation type="submission" date="2023-06" db="EMBL/GenBank/DDBJ databases">
        <title>Genome-scale phylogeny and comparative genomics of the fungal order Sordariales.</title>
        <authorList>
            <consortium name="Lawrence Berkeley National Laboratory"/>
            <person name="Hensen N."/>
            <person name="Bonometti L."/>
            <person name="Westerberg I."/>
            <person name="Brannstrom I.O."/>
            <person name="Guillou S."/>
            <person name="Cros-Aarteil S."/>
            <person name="Calhoun S."/>
            <person name="Haridas S."/>
            <person name="Kuo A."/>
            <person name="Mondo S."/>
            <person name="Pangilinan J."/>
            <person name="Riley R."/>
            <person name="Labutti K."/>
            <person name="Andreopoulos B."/>
            <person name="Lipzen A."/>
            <person name="Chen C."/>
            <person name="Yanf M."/>
            <person name="Daum C."/>
            <person name="Ng V."/>
            <person name="Clum A."/>
            <person name="Steindorff A."/>
            <person name="Ohm R."/>
            <person name="Martin F."/>
            <person name="Silar P."/>
            <person name="Natvig D."/>
            <person name="Lalanne C."/>
            <person name="Gautier V."/>
            <person name="Ament-Velasquez S.L."/>
            <person name="Kruys A."/>
            <person name="Hutchinson M.I."/>
            <person name="Powell A.J."/>
            <person name="Barry K."/>
            <person name="Miller A.N."/>
            <person name="Grigoriev I.V."/>
            <person name="Debuchy R."/>
            <person name="Gladieux P."/>
            <person name="Thoren M.H."/>
            <person name="Johannesson H."/>
        </authorList>
    </citation>
    <scope>NUCLEOTIDE SEQUENCE</scope>
    <source>
        <strain evidence="14">CBS 307.81</strain>
    </source>
</reference>
<feature type="transmembrane region" description="Helical" evidence="13">
    <location>
        <begin position="518"/>
        <end position="537"/>
    </location>
</feature>
<evidence type="ECO:0000313" key="15">
    <source>
        <dbReference type="Proteomes" id="UP001174997"/>
    </source>
</evidence>
<evidence type="ECO:0000256" key="8">
    <source>
        <dbReference type="ARBA" id="ARBA00023136"/>
    </source>
</evidence>
<feature type="region of interest" description="Disordered" evidence="12">
    <location>
        <begin position="571"/>
        <end position="599"/>
    </location>
</feature>
<keyword evidence="7 13" id="KW-1133">Transmembrane helix</keyword>
<keyword evidence="8 13" id="KW-0472">Membrane</keyword>
<feature type="transmembrane region" description="Helical" evidence="13">
    <location>
        <begin position="99"/>
        <end position="123"/>
    </location>
</feature>
<comment type="function">
    <text evidence="11">Probable lysosomal cobalamin transporter. Required to export cobalamin from lysosomes allowing its conversion to cofactors.</text>
</comment>
<dbReference type="GO" id="GO:0072665">
    <property type="term" value="P:protein localization to vacuole"/>
    <property type="evidence" value="ECO:0007669"/>
    <property type="project" value="TreeGrafter"/>
</dbReference>
<protein>
    <recommendedName>
        <fullName evidence="3">Probable lysosomal cobalamin transporter</fullName>
    </recommendedName>
</protein>
<feature type="transmembrane region" description="Helical" evidence="13">
    <location>
        <begin position="194"/>
        <end position="213"/>
    </location>
</feature>
<feature type="transmembrane region" description="Helical" evidence="13">
    <location>
        <begin position="12"/>
        <end position="35"/>
    </location>
</feature>
<dbReference type="InterPro" id="IPR006876">
    <property type="entry name" value="LMBR1-like_membr_prot"/>
</dbReference>
<comment type="caution">
    <text evidence="14">The sequence shown here is derived from an EMBL/GenBank/DDBJ whole genome shotgun (WGS) entry which is preliminary data.</text>
</comment>
<keyword evidence="9" id="KW-0458">Lysosome</keyword>
<feature type="compositionally biased region" description="Gly residues" evidence="12">
    <location>
        <begin position="589"/>
        <end position="599"/>
    </location>
</feature>
<proteinExistence type="inferred from homology"/>
<comment type="subcellular location">
    <subcellularLocation>
        <location evidence="1">Lysosome membrane</location>
        <topology evidence="1">Multi-pass membrane protein</topology>
    </subcellularLocation>
</comment>
<dbReference type="AlphaFoldDB" id="A0AA39Z8E8"/>
<dbReference type="Proteomes" id="UP001174997">
    <property type="component" value="Unassembled WGS sequence"/>
</dbReference>
<feature type="transmembrane region" description="Helical" evidence="13">
    <location>
        <begin position="47"/>
        <end position="78"/>
    </location>
</feature>
<dbReference type="Pfam" id="PF04791">
    <property type="entry name" value="LMBR1"/>
    <property type="match status" value="1"/>
</dbReference>
<name>A0AA39Z8E8_9PEZI</name>
<evidence type="ECO:0000256" key="2">
    <source>
        <dbReference type="ARBA" id="ARBA00009901"/>
    </source>
</evidence>
<evidence type="ECO:0000256" key="4">
    <source>
        <dbReference type="ARBA" id="ARBA00022448"/>
    </source>
</evidence>
<evidence type="ECO:0000256" key="3">
    <source>
        <dbReference type="ARBA" id="ARBA00017088"/>
    </source>
</evidence>
<keyword evidence="10" id="KW-0170">Cobalt</keyword>
<evidence type="ECO:0000256" key="7">
    <source>
        <dbReference type="ARBA" id="ARBA00022989"/>
    </source>
</evidence>
<evidence type="ECO:0000256" key="11">
    <source>
        <dbReference type="ARBA" id="ARBA00025515"/>
    </source>
</evidence>
<sequence>MLASAGLLQTSLIWVAYAVAVALVLLVAVITTFTWQSPHERSVTVSIVAIVSLTSLLATVFLLPVDIALVSSTASAHLGAKKDWATPDRVDGILLTLKIVYYTLYSFDALLCLIVIPFAYFWYEEYDEVEEEEGTSGAGTRFWKAAKYTLGFVFLVLILFLVGFFVPAAGSGNGKHLDLDYFKRLLAANKGEKALTFGVGLLITLGTFLYTLYTGAGLALLPVSLIKSAPSISAPQLSATTATDLEHNRELQRQIEMRNAGRPDGMSQKDRRELDALLREERTLVRRERLAAEARGDGRSGIFRAWTKVQAVFRPLKLLGGILLLLLSILVWTSMLITGIDKAANSICKEHCGYILGHINVFQPVNWIFVQSAKAFPVDYILMALLVLFFFSSSITGIATIGIRFLWVRIFQIKKGRTTPQALLIATVMLALIILAINYAIAMIVAPQYAIYGTQTFCVNAPRHPGEQPDCREHRDMVRPCSEAFSEPAAKDVCTPTVMSTFLNRVTINWPVFGAIDFWAQFAFLGVFMVVFVTSLFRTPRLNLSELDEEAEVDEEEGLLASTSRRFGATWGDITGRTKNRQERNGYGTAVGSGSNGRG</sequence>
<feature type="transmembrane region" description="Helical" evidence="13">
    <location>
        <begin position="318"/>
        <end position="340"/>
    </location>
</feature>
<organism evidence="14 15">
    <name type="scientific">Cercophora samala</name>
    <dbReference type="NCBI Taxonomy" id="330535"/>
    <lineage>
        <taxon>Eukaryota</taxon>
        <taxon>Fungi</taxon>
        <taxon>Dikarya</taxon>
        <taxon>Ascomycota</taxon>
        <taxon>Pezizomycotina</taxon>
        <taxon>Sordariomycetes</taxon>
        <taxon>Sordariomycetidae</taxon>
        <taxon>Sordariales</taxon>
        <taxon>Lasiosphaeriaceae</taxon>
        <taxon>Cercophora</taxon>
    </lineage>
</organism>
<evidence type="ECO:0000256" key="12">
    <source>
        <dbReference type="SAM" id="MobiDB-lite"/>
    </source>
</evidence>
<keyword evidence="4" id="KW-0813">Transport</keyword>
<dbReference type="PANTHER" id="PTHR16130">
    <property type="entry name" value="LYSOSOMAL COBALAMIN TRANSPORTER-RELATED"/>
    <property type="match status" value="1"/>
</dbReference>
<evidence type="ECO:0000256" key="6">
    <source>
        <dbReference type="ARBA" id="ARBA00022692"/>
    </source>
</evidence>